<dbReference type="Gene3D" id="3.40.30.10">
    <property type="entry name" value="Glutaredoxin"/>
    <property type="match status" value="1"/>
</dbReference>
<dbReference type="InterPro" id="IPR013766">
    <property type="entry name" value="Thioredoxin_domain"/>
</dbReference>
<organism evidence="3 4">
    <name type="scientific">Jejudonia soesokkakensis</name>
    <dbReference type="NCBI Taxonomy" id="1323432"/>
    <lineage>
        <taxon>Bacteria</taxon>
        <taxon>Pseudomonadati</taxon>
        <taxon>Bacteroidota</taxon>
        <taxon>Flavobacteriia</taxon>
        <taxon>Flavobacteriales</taxon>
        <taxon>Flavobacteriaceae</taxon>
        <taxon>Jejudonia</taxon>
    </lineage>
</organism>
<dbReference type="PANTHER" id="PTHR43640">
    <property type="entry name" value="OS07G0260300 PROTEIN"/>
    <property type="match status" value="1"/>
</dbReference>
<evidence type="ECO:0000259" key="2">
    <source>
        <dbReference type="PROSITE" id="PS51352"/>
    </source>
</evidence>
<reference evidence="4" key="1">
    <citation type="journal article" date="2019" name="Int. J. Syst. Evol. Microbiol.">
        <title>The Global Catalogue of Microorganisms (GCM) 10K type strain sequencing project: providing services to taxonomists for standard genome sequencing and annotation.</title>
        <authorList>
            <consortium name="The Broad Institute Genomics Platform"/>
            <consortium name="The Broad Institute Genome Sequencing Center for Infectious Disease"/>
            <person name="Wu L."/>
            <person name="Ma J."/>
        </authorList>
    </citation>
    <scope>NUCLEOTIDE SEQUENCE [LARGE SCALE GENOMIC DNA]</scope>
    <source>
        <strain evidence="4">CGMCC 1.16306</strain>
    </source>
</reference>
<feature type="signal peptide" evidence="1">
    <location>
        <begin position="1"/>
        <end position="20"/>
    </location>
</feature>
<evidence type="ECO:0000256" key="1">
    <source>
        <dbReference type="SAM" id="SignalP"/>
    </source>
</evidence>
<keyword evidence="4" id="KW-1185">Reference proteome</keyword>
<sequence length="232" mass="25566">MKKTRIVIGTLVLAISFAFTSCQESKKETSKDIAKNDRVYIPTEVKELPNPSAVKGYTIGSEATDFTLKNVDGTMVSLSDYKDAKGFIVIFTCNTCPYAVASESRIVGLDKEFKTKGYPVIAINPNNPEVQPDDTYELMQKKAKEAGFTFPYLYDESQSIYAAYGATKTPHVYLLQKEDGKNIVKYIGAIDDDVRNAANVKDRFLANAVNELLAGKEVSVKETKAIGCSVKQ</sequence>
<dbReference type="PROSITE" id="PS51352">
    <property type="entry name" value="THIOREDOXIN_2"/>
    <property type="match status" value="1"/>
</dbReference>
<dbReference type="InterPro" id="IPR036249">
    <property type="entry name" value="Thioredoxin-like_sf"/>
</dbReference>
<dbReference type="SUPFAM" id="SSF52833">
    <property type="entry name" value="Thioredoxin-like"/>
    <property type="match status" value="1"/>
</dbReference>
<protein>
    <submittedName>
        <fullName evidence="3">Thioredoxin family protein</fullName>
    </submittedName>
</protein>
<dbReference type="RefSeq" id="WP_380216668.1">
    <property type="nucleotide sequence ID" value="NZ_JBHTBN010000001.1"/>
</dbReference>
<gene>
    <name evidence="3" type="ORF">ACFQO1_03940</name>
</gene>
<comment type="caution">
    <text evidence="3">The sequence shown here is derived from an EMBL/GenBank/DDBJ whole genome shotgun (WGS) entry which is preliminary data.</text>
</comment>
<evidence type="ECO:0000313" key="4">
    <source>
        <dbReference type="Proteomes" id="UP001596415"/>
    </source>
</evidence>
<dbReference type="CDD" id="cd02969">
    <property type="entry name" value="PRX_like1"/>
    <property type="match status" value="1"/>
</dbReference>
<keyword evidence="1" id="KW-0732">Signal</keyword>
<dbReference type="Pfam" id="PF00578">
    <property type="entry name" value="AhpC-TSA"/>
    <property type="match status" value="1"/>
</dbReference>
<dbReference type="PANTHER" id="PTHR43640:SF1">
    <property type="entry name" value="THIOREDOXIN-DEPENDENT PEROXIREDOXIN"/>
    <property type="match status" value="1"/>
</dbReference>
<feature type="domain" description="Thioredoxin" evidence="2">
    <location>
        <begin position="57"/>
        <end position="214"/>
    </location>
</feature>
<dbReference type="InterPro" id="IPR000866">
    <property type="entry name" value="AhpC/TSA"/>
</dbReference>
<dbReference type="PROSITE" id="PS51257">
    <property type="entry name" value="PROKAR_LIPOPROTEIN"/>
    <property type="match status" value="1"/>
</dbReference>
<proteinExistence type="predicted"/>
<feature type="chain" id="PRO_5047029700" evidence="1">
    <location>
        <begin position="21"/>
        <end position="232"/>
    </location>
</feature>
<name>A0ABW2MPL4_9FLAO</name>
<dbReference type="Proteomes" id="UP001596415">
    <property type="component" value="Unassembled WGS sequence"/>
</dbReference>
<dbReference type="EMBL" id="JBHTBN010000001">
    <property type="protein sequence ID" value="MFC7356827.1"/>
    <property type="molecule type" value="Genomic_DNA"/>
</dbReference>
<evidence type="ECO:0000313" key="3">
    <source>
        <dbReference type="EMBL" id="MFC7356827.1"/>
    </source>
</evidence>
<dbReference type="InterPro" id="IPR047262">
    <property type="entry name" value="PRX-like1"/>
</dbReference>
<accession>A0ABW2MPL4</accession>